<sequence length="266" mass="29213">MLTPENKLVDIDDLNKFRIGDSVVADQCADHDRFEGTVIGIEFQRIHGRILQPSITLLHDGDQITDGFKPGDLRRTNKPSPGNRTITGETVRGEACHLSPSDITLWKPEPDILIHQALGKVGEEAGELATILFRCTIQGLEGSEPVSGKPNRKALFDEIADVLAATQWLRDLIGDEFDQVRFERKLDGFRRWQTMLEADAGHGHCDICAKPIVADDICATDIELGICHAACLEGSPVVDLETDEPTAGKIDTYRYGDTAPEGLTDV</sequence>
<name>A0A7W8XE89_9HYPH</name>
<reference evidence="1 2" key="1">
    <citation type="submission" date="2020-08" db="EMBL/GenBank/DDBJ databases">
        <title>Genomic Encyclopedia of Type Strains, Phase IV (KMG-V): Genome sequencing to study the core and pangenomes of soil and plant-associated prokaryotes.</title>
        <authorList>
            <person name="Whitman W."/>
        </authorList>
    </citation>
    <scope>NUCLEOTIDE SEQUENCE [LARGE SCALE GENOMIC DNA]</scope>
    <source>
        <strain evidence="1 2">SEMIA 4034</strain>
    </source>
</reference>
<gene>
    <name evidence="1" type="ORF">GGI59_002276</name>
</gene>
<proteinExistence type="predicted"/>
<evidence type="ECO:0000313" key="1">
    <source>
        <dbReference type="EMBL" id="MBB5560614.1"/>
    </source>
</evidence>
<evidence type="ECO:0000313" key="2">
    <source>
        <dbReference type="Proteomes" id="UP000528824"/>
    </source>
</evidence>
<accession>A0A7W8XE89</accession>
<dbReference type="SUPFAM" id="SSF101386">
    <property type="entry name" value="all-alpha NTP pyrophosphatases"/>
    <property type="match status" value="1"/>
</dbReference>
<keyword evidence="2" id="KW-1185">Reference proteome</keyword>
<dbReference type="EMBL" id="JACHBC010000004">
    <property type="protein sequence ID" value="MBB5560614.1"/>
    <property type="molecule type" value="Genomic_DNA"/>
</dbReference>
<dbReference type="Proteomes" id="UP000528824">
    <property type="component" value="Unassembled WGS sequence"/>
</dbReference>
<comment type="caution">
    <text evidence="1">The sequence shown here is derived from an EMBL/GenBank/DDBJ whole genome shotgun (WGS) entry which is preliminary data.</text>
</comment>
<protein>
    <submittedName>
        <fullName evidence="1">Uncharacterized protein</fullName>
    </submittedName>
</protein>
<dbReference type="AlphaFoldDB" id="A0A7W8XE89"/>
<organism evidence="1 2">
    <name type="scientific">Rhizobium lentis</name>
    <dbReference type="NCBI Taxonomy" id="1138194"/>
    <lineage>
        <taxon>Bacteria</taxon>
        <taxon>Pseudomonadati</taxon>
        <taxon>Pseudomonadota</taxon>
        <taxon>Alphaproteobacteria</taxon>
        <taxon>Hyphomicrobiales</taxon>
        <taxon>Rhizobiaceae</taxon>
        <taxon>Rhizobium/Agrobacterium group</taxon>
        <taxon>Rhizobium</taxon>
    </lineage>
</organism>
<dbReference type="RefSeq" id="WP_246720374.1">
    <property type="nucleotide sequence ID" value="NZ_JACHBB010000004.1"/>
</dbReference>